<dbReference type="STRING" id="1654360.EA58_15530"/>
<dbReference type="InterPro" id="IPR013517">
    <property type="entry name" value="FG-GAP"/>
</dbReference>
<evidence type="ECO:0008006" key="5">
    <source>
        <dbReference type="Google" id="ProtNLM"/>
    </source>
</evidence>
<dbReference type="SUPFAM" id="SSF69318">
    <property type="entry name" value="Integrin alpha N-terminal domain"/>
    <property type="match status" value="2"/>
</dbReference>
<accession>A0A066RK32</accession>
<keyword evidence="1" id="KW-0732">Signal</keyword>
<gene>
    <name evidence="3" type="ORF">EA58_15530</name>
</gene>
<evidence type="ECO:0000313" key="4">
    <source>
        <dbReference type="Proteomes" id="UP000027192"/>
    </source>
</evidence>
<dbReference type="PANTHER" id="PTHR36220:SF1">
    <property type="entry name" value="GAMMA TUBULIN COMPLEX COMPONENT C-TERMINAL DOMAIN-CONTAINING PROTEIN"/>
    <property type="match status" value="1"/>
</dbReference>
<feature type="region of interest" description="Disordered" evidence="2">
    <location>
        <begin position="539"/>
        <end position="560"/>
    </location>
</feature>
<proteinExistence type="predicted"/>
<keyword evidence="4" id="KW-1185">Reference proteome</keyword>
<dbReference type="PROSITE" id="PS51257">
    <property type="entry name" value="PROKAR_LIPOPROTEIN"/>
    <property type="match status" value="1"/>
</dbReference>
<evidence type="ECO:0000256" key="1">
    <source>
        <dbReference type="ARBA" id="ARBA00022729"/>
    </source>
</evidence>
<sequence>MRSKHNGLKVWGISVVALFGIAACGGGDGEKGNPPAAFNLTEVTVEQEGSGRVSFAWLPSERAERYQICIEAQRQCTAIGETTGHERILTLQNSKALTQPQYFIRAINSDGYTDSNLMALPVAALTKASKVFLPATDQQKSVFASNVSMSADGNTIAVAAPFDNISDSFFEQKAGAVYIYQRDEAGFWKDPVQIVASNRDGYDWFGIGISLSDDGKTLAVGASGEQSTFVDRPTENMNDAVGAVYIFESNGDGNWQETAYIKSASSLDLWDHFGGQVELSGNGKTLAVAAIGHDAATTDDPLDNSRIDTGGVYVFERQSNGTWTEKQYLKAAGLEREAGYGYTMAMDGAGTQLVVGMPYSGGTDRYGEVFTYSKDADGHWQLEAILNGERKPVAKFGSEIDMDSRGETLAIAMPGRHGFATGVVRVYTRTSSSNWTFSAEIADPKQDKYSDFGQRGLSVSQDGQVIAIGAMATDVADPDNPGVQITKAGAVYIYRLDEQQNWQQSGIFHARESQGHAYFGHAIDLSQDGSAVAIGSSGLKLRNPQGTGTDNDLNSSVAIY</sequence>
<dbReference type="Pfam" id="PF14312">
    <property type="entry name" value="FG-GAP_2"/>
    <property type="match status" value="1"/>
</dbReference>
<dbReference type="PANTHER" id="PTHR36220">
    <property type="entry name" value="UNNAMED PRODUCT"/>
    <property type="match status" value="1"/>
</dbReference>
<name>A0A066RK32_9GAMM</name>
<evidence type="ECO:0000313" key="3">
    <source>
        <dbReference type="EMBL" id="KDM90795.1"/>
    </source>
</evidence>
<protein>
    <recommendedName>
        <fullName evidence="5">Integrin</fullName>
    </recommendedName>
</protein>
<evidence type="ECO:0000256" key="2">
    <source>
        <dbReference type="SAM" id="MobiDB-lite"/>
    </source>
</evidence>
<dbReference type="InterPro" id="IPR028994">
    <property type="entry name" value="Integrin_alpha_N"/>
</dbReference>
<reference evidence="3 4" key="1">
    <citation type="submission" date="2014-04" db="EMBL/GenBank/DDBJ databases">
        <title>Draft genome sequence of Photobacterium halotolerans S2753: a solonamide, ngercheumicin and holomycin producer.</title>
        <authorList>
            <person name="Machado H.R."/>
            <person name="Gram L."/>
        </authorList>
    </citation>
    <scope>NUCLEOTIDE SEQUENCE [LARGE SCALE GENOMIC DNA]</scope>
    <source>
        <strain evidence="3 4">S2753</strain>
    </source>
</reference>
<feature type="compositionally biased region" description="Polar residues" evidence="2">
    <location>
        <begin position="544"/>
        <end position="560"/>
    </location>
</feature>
<dbReference type="RefSeq" id="WP_036754393.1">
    <property type="nucleotide sequence ID" value="NZ_JAGSGC010000007.1"/>
</dbReference>
<dbReference type="EMBL" id="JMIB01000028">
    <property type="protein sequence ID" value="KDM90795.1"/>
    <property type="molecule type" value="Genomic_DNA"/>
</dbReference>
<dbReference type="Gene3D" id="2.130.10.130">
    <property type="entry name" value="Integrin alpha, N-terminal"/>
    <property type="match status" value="3"/>
</dbReference>
<organism evidence="3 4">
    <name type="scientific">Photobacterium galatheae</name>
    <dbReference type="NCBI Taxonomy" id="1654360"/>
    <lineage>
        <taxon>Bacteria</taxon>
        <taxon>Pseudomonadati</taxon>
        <taxon>Pseudomonadota</taxon>
        <taxon>Gammaproteobacteria</taxon>
        <taxon>Vibrionales</taxon>
        <taxon>Vibrionaceae</taxon>
        <taxon>Photobacterium</taxon>
    </lineage>
</organism>
<dbReference type="Proteomes" id="UP000027192">
    <property type="component" value="Unassembled WGS sequence"/>
</dbReference>
<comment type="caution">
    <text evidence="3">The sequence shown here is derived from an EMBL/GenBank/DDBJ whole genome shotgun (WGS) entry which is preliminary data.</text>
</comment>
<dbReference type="AlphaFoldDB" id="A0A066RK32"/>